<organism evidence="5 6">
    <name type="scientific">Flavonifractor plautii</name>
    <name type="common">Fusobacterium plautii</name>
    <dbReference type="NCBI Taxonomy" id="292800"/>
    <lineage>
        <taxon>Bacteria</taxon>
        <taxon>Bacillati</taxon>
        <taxon>Bacillota</taxon>
        <taxon>Clostridia</taxon>
        <taxon>Eubacteriales</taxon>
        <taxon>Oscillospiraceae</taxon>
        <taxon>Flavonifractor</taxon>
    </lineage>
</organism>
<protein>
    <submittedName>
        <fullName evidence="5">GntR family transcriptional regulator</fullName>
    </submittedName>
</protein>
<dbReference type="RefSeq" id="WP_009260601.1">
    <property type="nucleotide sequence ID" value="NZ_JADMOW010000028.1"/>
</dbReference>
<evidence type="ECO:0000259" key="4">
    <source>
        <dbReference type="PROSITE" id="PS50949"/>
    </source>
</evidence>
<dbReference type="Gene3D" id="1.20.120.530">
    <property type="entry name" value="GntR ligand-binding domain-like"/>
    <property type="match status" value="1"/>
</dbReference>
<name>A0AAW6C7N1_FLAPL</name>
<dbReference type="PANTHER" id="PTHR43537">
    <property type="entry name" value="TRANSCRIPTIONAL REGULATOR, GNTR FAMILY"/>
    <property type="match status" value="1"/>
</dbReference>
<dbReference type="Pfam" id="PF00392">
    <property type="entry name" value="GntR"/>
    <property type="match status" value="1"/>
</dbReference>
<evidence type="ECO:0000313" key="5">
    <source>
        <dbReference type="EMBL" id="MDB7907830.1"/>
    </source>
</evidence>
<proteinExistence type="predicted"/>
<evidence type="ECO:0000256" key="2">
    <source>
        <dbReference type="ARBA" id="ARBA00023125"/>
    </source>
</evidence>
<dbReference type="InterPro" id="IPR036390">
    <property type="entry name" value="WH_DNA-bd_sf"/>
</dbReference>
<dbReference type="EMBL" id="JAQLWO010000023">
    <property type="protein sequence ID" value="MDB7907830.1"/>
    <property type="molecule type" value="Genomic_DNA"/>
</dbReference>
<evidence type="ECO:0000256" key="3">
    <source>
        <dbReference type="ARBA" id="ARBA00023163"/>
    </source>
</evidence>
<feature type="domain" description="HTH gntR-type" evidence="4">
    <location>
        <begin position="10"/>
        <end position="77"/>
    </location>
</feature>
<dbReference type="InterPro" id="IPR036388">
    <property type="entry name" value="WH-like_DNA-bd_sf"/>
</dbReference>
<keyword evidence="3" id="KW-0804">Transcription</keyword>
<evidence type="ECO:0000256" key="1">
    <source>
        <dbReference type="ARBA" id="ARBA00023015"/>
    </source>
</evidence>
<comment type="caution">
    <text evidence="5">The sequence shown here is derived from an EMBL/GenBank/DDBJ whole genome shotgun (WGS) entry which is preliminary data.</text>
</comment>
<dbReference type="AlphaFoldDB" id="A0AAW6C7N1"/>
<dbReference type="SUPFAM" id="SSF46785">
    <property type="entry name" value="Winged helix' DNA-binding domain"/>
    <property type="match status" value="1"/>
</dbReference>
<dbReference type="Gene3D" id="1.10.10.10">
    <property type="entry name" value="Winged helix-like DNA-binding domain superfamily/Winged helix DNA-binding domain"/>
    <property type="match status" value="1"/>
</dbReference>
<dbReference type="Pfam" id="PF07729">
    <property type="entry name" value="FCD"/>
    <property type="match status" value="1"/>
</dbReference>
<evidence type="ECO:0000313" key="6">
    <source>
        <dbReference type="Proteomes" id="UP001211006"/>
    </source>
</evidence>
<keyword evidence="2" id="KW-0238">DNA-binding</keyword>
<gene>
    <name evidence="5" type="ORF">PND83_17745</name>
</gene>
<dbReference type="PRINTS" id="PR00035">
    <property type="entry name" value="HTHGNTR"/>
</dbReference>
<dbReference type="InterPro" id="IPR008920">
    <property type="entry name" value="TF_FadR/GntR_C"/>
</dbReference>
<dbReference type="Proteomes" id="UP001211006">
    <property type="component" value="Unassembled WGS sequence"/>
</dbReference>
<dbReference type="SUPFAM" id="SSF48008">
    <property type="entry name" value="GntR ligand-binding domain-like"/>
    <property type="match status" value="1"/>
</dbReference>
<accession>A0AAW6C7N1</accession>
<dbReference type="GO" id="GO:0003677">
    <property type="term" value="F:DNA binding"/>
    <property type="evidence" value="ECO:0007669"/>
    <property type="project" value="UniProtKB-KW"/>
</dbReference>
<dbReference type="InterPro" id="IPR000524">
    <property type="entry name" value="Tscrpt_reg_HTH_GntR"/>
</dbReference>
<reference evidence="5" key="1">
    <citation type="submission" date="2023-01" db="EMBL/GenBank/DDBJ databases">
        <title>Human gut microbiome strain richness.</title>
        <authorList>
            <person name="Chen-Liaw A."/>
        </authorList>
    </citation>
    <scope>NUCLEOTIDE SEQUENCE</scope>
    <source>
        <strain evidence="5">2225st1_A6_2225SCRN_200828</strain>
    </source>
</reference>
<sequence length="224" mass="25957">MYLTERLPRETGRDYALRMLKDNIVRLELKPGSLVSENELAAEMGLSRTPVREALIELSKVKIVEIYPQRGSAIARIDCHMVEEAKFMRRVLECAVIELDCALADAKAINMLQENVRLQQFYLENYYAETLTDLDNQFHRLLFEIAQKPQVYTLMDTISIHFDRVRSMALTTVKNTKIVQDHQALMTAVAQKDAVRARALMEAHLDRYQIDVEKIQAQHPDYFI</sequence>
<dbReference type="SMART" id="SM00895">
    <property type="entry name" value="FCD"/>
    <property type="match status" value="1"/>
</dbReference>
<dbReference type="GO" id="GO:0003700">
    <property type="term" value="F:DNA-binding transcription factor activity"/>
    <property type="evidence" value="ECO:0007669"/>
    <property type="project" value="InterPro"/>
</dbReference>
<dbReference type="PROSITE" id="PS50949">
    <property type="entry name" value="HTH_GNTR"/>
    <property type="match status" value="1"/>
</dbReference>
<dbReference type="InterPro" id="IPR011711">
    <property type="entry name" value="GntR_C"/>
</dbReference>
<dbReference type="PANTHER" id="PTHR43537:SF45">
    <property type="entry name" value="GNTR FAMILY REGULATORY PROTEIN"/>
    <property type="match status" value="1"/>
</dbReference>
<keyword evidence="1" id="KW-0805">Transcription regulation</keyword>
<dbReference type="SMART" id="SM00345">
    <property type="entry name" value="HTH_GNTR"/>
    <property type="match status" value="1"/>
</dbReference>